<accession>A0AA86Y9L8</accession>
<dbReference type="RefSeq" id="YP_013605344.1">
    <property type="nucleotide sequence ID" value="NC_133305.1"/>
</dbReference>
<sequence>MCPEKIQAEIKSLTQVINEHEQEHGQDIIYYRLCIKKWKLCIEHARLTEDPWRFKRYFEPDYLRKITRAEISIDYINRWSDII</sequence>
<name>A0AA86Y9L8_9CAUD</name>
<proteinExistence type="predicted"/>
<reference evidence="1 2" key="1">
    <citation type="journal article" date="2023" name="Nat. Microbiol.">
        <title>A compendium of viruses from methanogenic archaea reveals their diversity and adaptations to the gut environment.</title>
        <authorList>
            <person name="Medvedeva S."/>
            <person name="Borrel G."/>
            <person name="Krupovic M."/>
            <person name="Gribaldo S."/>
        </authorList>
    </citation>
    <scope>NUCLEOTIDE SEQUENCE [LARGE SCALE GENOMIC DNA]</scope>
</reference>
<dbReference type="Proteomes" id="UP001302529">
    <property type="component" value="Segment"/>
</dbReference>
<organism evidence="1 2">
    <name type="scientific">Caudoviricetes sp. vir080</name>
    <dbReference type="NCBI Taxonomy" id="3068353"/>
    <lineage>
        <taxon>Viruses</taxon>
        <taxon>Duplodnaviria</taxon>
        <taxon>Heunggongvirae</taxon>
        <taxon>Uroviricota</taxon>
        <taxon>Caudoviricetes</taxon>
    </lineage>
</organism>
<evidence type="ECO:0000313" key="2">
    <source>
        <dbReference type="Proteomes" id="UP001302529"/>
    </source>
</evidence>
<keyword evidence="2" id="KW-1185">Reference proteome</keyword>
<evidence type="ECO:0000313" key="1">
    <source>
        <dbReference type="EMBL" id="DBA35381.1"/>
    </source>
</evidence>
<dbReference type="EMBL" id="BK063677">
    <property type="protein sequence ID" value="DBA35381.1"/>
    <property type="molecule type" value="Genomic_DNA"/>
</dbReference>
<gene>
    <name evidence="1" type="ORF">vir080_00008</name>
</gene>
<protein>
    <submittedName>
        <fullName evidence="1">Uncharacterized protein</fullName>
    </submittedName>
</protein>
<dbReference type="GeneID" id="300198818"/>